<dbReference type="InParanoid" id="A0A0C3G0K7"/>
<protein>
    <submittedName>
        <fullName evidence="1">Uncharacterized protein</fullName>
    </submittedName>
</protein>
<name>A0A0C3G0K7_PILCF</name>
<dbReference type="HOGENOM" id="CLU_2723058_0_0_1"/>
<sequence>MARARNNIDAAIELCSCYPSEHAVIQNIRTPNKPFTFLFDDISLKSIMSYAARMNGRIVPLSHEALGSALEV</sequence>
<proteinExistence type="predicted"/>
<dbReference type="Proteomes" id="UP000054166">
    <property type="component" value="Unassembled WGS sequence"/>
</dbReference>
<gene>
    <name evidence="1" type="ORF">PILCRDRAFT_812536</name>
</gene>
<reference evidence="1 2" key="1">
    <citation type="submission" date="2014-04" db="EMBL/GenBank/DDBJ databases">
        <authorList>
            <consortium name="DOE Joint Genome Institute"/>
            <person name="Kuo A."/>
            <person name="Tarkka M."/>
            <person name="Buscot F."/>
            <person name="Kohler A."/>
            <person name="Nagy L.G."/>
            <person name="Floudas D."/>
            <person name="Copeland A."/>
            <person name="Barry K.W."/>
            <person name="Cichocki N."/>
            <person name="Veneault-Fourrey C."/>
            <person name="LaButti K."/>
            <person name="Lindquist E.A."/>
            <person name="Lipzen A."/>
            <person name="Lundell T."/>
            <person name="Morin E."/>
            <person name="Murat C."/>
            <person name="Sun H."/>
            <person name="Tunlid A."/>
            <person name="Henrissat B."/>
            <person name="Grigoriev I.V."/>
            <person name="Hibbett D.S."/>
            <person name="Martin F."/>
            <person name="Nordberg H.P."/>
            <person name="Cantor M.N."/>
            <person name="Hua S.X."/>
        </authorList>
    </citation>
    <scope>NUCLEOTIDE SEQUENCE [LARGE SCALE GENOMIC DNA]</scope>
    <source>
        <strain evidence="1 2">F 1598</strain>
    </source>
</reference>
<evidence type="ECO:0000313" key="1">
    <source>
        <dbReference type="EMBL" id="KIM89735.1"/>
    </source>
</evidence>
<dbReference type="EMBL" id="KN832974">
    <property type="protein sequence ID" value="KIM89735.1"/>
    <property type="molecule type" value="Genomic_DNA"/>
</dbReference>
<reference evidence="2" key="2">
    <citation type="submission" date="2015-01" db="EMBL/GenBank/DDBJ databases">
        <title>Evolutionary Origins and Diversification of the Mycorrhizal Mutualists.</title>
        <authorList>
            <consortium name="DOE Joint Genome Institute"/>
            <consortium name="Mycorrhizal Genomics Consortium"/>
            <person name="Kohler A."/>
            <person name="Kuo A."/>
            <person name="Nagy L.G."/>
            <person name="Floudas D."/>
            <person name="Copeland A."/>
            <person name="Barry K.W."/>
            <person name="Cichocki N."/>
            <person name="Veneault-Fourrey C."/>
            <person name="LaButti K."/>
            <person name="Lindquist E.A."/>
            <person name="Lipzen A."/>
            <person name="Lundell T."/>
            <person name="Morin E."/>
            <person name="Murat C."/>
            <person name="Riley R."/>
            <person name="Ohm R."/>
            <person name="Sun H."/>
            <person name="Tunlid A."/>
            <person name="Henrissat B."/>
            <person name="Grigoriev I.V."/>
            <person name="Hibbett D.S."/>
            <person name="Martin F."/>
        </authorList>
    </citation>
    <scope>NUCLEOTIDE SEQUENCE [LARGE SCALE GENOMIC DNA]</scope>
    <source>
        <strain evidence="2">F 1598</strain>
    </source>
</reference>
<dbReference type="OrthoDB" id="10003767at2759"/>
<dbReference type="AlphaFoldDB" id="A0A0C3G0K7"/>
<organism evidence="1 2">
    <name type="scientific">Piloderma croceum (strain F 1598)</name>
    <dbReference type="NCBI Taxonomy" id="765440"/>
    <lineage>
        <taxon>Eukaryota</taxon>
        <taxon>Fungi</taxon>
        <taxon>Dikarya</taxon>
        <taxon>Basidiomycota</taxon>
        <taxon>Agaricomycotina</taxon>
        <taxon>Agaricomycetes</taxon>
        <taxon>Agaricomycetidae</taxon>
        <taxon>Atheliales</taxon>
        <taxon>Atheliaceae</taxon>
        <taxon>Piloderma</taxon>
    </lineage>
</organism>
<keyword evidence="2" id="KW-1185">Reference proteome</keyword>
<evidence type="ECO:0000313" key="2">
    <source>
        <dbReference type="Proteomes" id="UP000054166"/>
    </source>
</evidence>
<accession>A0A0C3G0K7</accession>